<dbReference type="eggNOG" id="COG4774">
    <property type="taxonomic scope" value="Bacteria"/>
</dbReference>
<dbReference type="AlphaFoldDB" id="A0A0P7YJ76"/>
<dbReference type="Gene3D" id="2.60.40.1120">
    <property type="entry name" value="Carboxypeptidase-like, regulatory domain"/>
    <property type="match status" value="1"/>
</dbReference>
<evidence type="ECO:0000313" key="2">
    <source>
        <dbReference type="Proteomes" id="UP000050421"/>
    </source>
</evidence>
<dbReference type="SUPFAM" id="SSF56935">
    <property type="entry name" value="Porins"/>
    <property type="match status" value="1"/>
</dbReference>
<dbReference type="Pfam" id="PF13715">
    <property type="entry name" value="CarbopepD_reg_2"/>
    <property type="match status" value="1"/>
</dbReference>
<proteinExistence type="predicted"/>
<feature type="non-terminal residue" evidence="1">
    <location>
        <position position="1"/>
    </location>
</feature>
<dbReference type="STRING" id="1305737.GCA_000526355_01137"/>
<accession>A0A0P7YJ76</accession>
<dbReference type="EMBL" id="LJXT01000019">
    <property type="protein sequence ID" value="KPQ18863.1"/>
    <property type="molecule type" value="Genomic_DNA"/>
</dbReference>
<dbReference type="InterPro" id="IPR008969">
    <property type="entry name" value="CarboxyPept-like_regulatory"/>
</dbReference>
<protein>
    <submittedName>
        <fullName evidence="1">Membrane protein</fullName>
    </submittedName>
</protein>
<name>A0A0P7YJ76_9BACT</name>
<dbReference type="SUPFAM" id="SSF49464">
    <property type="entry name" value="Carboxypeptidase regulatory domain-like"/>
    <property type="match status" value="1"/>
</dbReference>
<sequence length="766" mass="85899">ILSGKSICAQTNIQGSITEAHTEKPLAFVAISLVKDGDGILHTISDSSGHFKFDGLAPGTYSLHFQHIGFLPEVIEVTLISGKDEIMAIKMKESIATLSEVVVKPNQNPNQPDNQMVLISGRGFNPDDTRRFAGSLNDPSRMATSLAGVSSANDFRNDIIIRGNSPSGLLWRIEGLDIPNPNHFASMGNTGGPVSLLNINVLSKSDFIIGAFPSEYGNALSGVFDLSLRDGNNEDREHTFQVGFNGLELGMEGPIGKNGGSYLANYRYSTVELLGMLGIDFGTDGAIPKYQDISFNVNLPTKKAGTFKLFGIGGTSQINFKADPPDSLSPIGSDISSGSNIAVLGFNHKILLQNDWASSISLGVAYSDQFSRIDSVNWSFNSQAPIFREKLSEVRTSLHWTLNKKINHRNYFRTGLVASNIHFNLSDSIRYQNSLMDRINSRGNTHQVQLHTQWKHYFTENLVASFGLHSLFFALNKQVNIEPRANISWEFYSGHFLKFGYGRHSQRQPLNLHFYQDPAGLFPNELTNRNLGFSKSDHYIVAYEFQMDKPWRFVLEAYYQNLFSIPVSRTSSYSAINAGAEFGISAEESLINKGQGRNVGIDLSVERSFKDGYYFLSTTSVFDSKYQDFADSWHNTAFNTNFQSNLLLGKQFKLKGRDLIAIDVQHTWAGGRRYTPIDLELSQATGEAVFENHTPFSKQFRSYYRLDLKVTYRSNGKKAMQEWAVDLRNITNRKNAFTQQFDSIENRITTIYQIGFFPTIFYRLYF</sequence>
<dbReference type="Proteomes" id="UP000050421">
    <property type="component" value="Unassembled WGS sequence"/>
</dbReference>
<evidence type="ECO:0000313" key="1">
    <source>
        <dbReference type="EMBL" id="KPQ18863.1"/>
    </source>
</evidence>
<comment type="caution">
    <text evidence="1">The sequence shown here is derived from an EMBL/GenBank/DDBJ whole genome shotgun (WGS) entry which is preliminary data.</text>
</comment>
<organism evidence="1 2">
    <name type="scientific">Algoriphagus marincola HL-49</name>
    <dbReference type="NCBI Taxonomy" id="1305737"/>
    <lineage>
        <taxon>Bacteria</taxon>
        <taxon>Pseudomonadati</taxon>
        <taxon>Bacteroidota</taxon>
        <taxon>Cytophagia</taxon>
        <taxon>Cytophagales</taxon>
        <taxon>Cyclobacteriaceae</taxon>
        <taxon>Algoriphagus</taxon>
    </lineage>
</organism>
<reference evidence="1 2" key="1">
    <citation type="submission" date="2015-09" db="EMBL/GenBank/DDBJ databases">
        <title>Identification and resolution of microdiversity through metagenomic sequencing of parallel consortia.</title>
        <authorList>
            <person name="Nelson W.C."/>
            <person name="Romine M.F."/>
            <person name="Lindemann S.R."/>
        </authorList>
    </citation>
    <scope>NUCLEOTIDE SEQUENCE [LARGE SCALE GENOMIC DNA]</scope>
    <source>
        <strain evidence="1">HL-49</strain>
    </source>
</reference>
<dbReference type="PATRIC" id="fig|1305737.6.peg.1597"/>
<gene>
    <name evidence="1" type="ORF">HLUCCX10_04730</name>
</gene>